<feature type="transmembrane region" description="Helical" evidence="5">
    <location>
        <begin position="112"/>
        <end position="136"/>
    </location>
</feature>
<keyword evidence="3 5" id="KW-1133">Transmembrane helix</keyword>
<evidence type="ECO:0000313" key="6">
    <source>
        <dbReference type="EMBL" id="VAV82716.1"/>
    </source>
</evidence>
<protein>
    <submittedName>
        <fullName evidence="6">Twin-arginine translocation protein TatC</fullName>
    </submittedName>
</protein>
<accession>A0A3B0R0F6</accession>
<dbReference type="PANTHER" id="PTHR30371:SF0">
    <property type="entry name" value="SEC-INDEPENDENT PROTEIN TRANSLOCASE PROTEIN TATC, CHLOROPLASTIC-RELATED"/>
    <property type="match status" value="1"/>
</dbReference>
<name>A0A3B0R0F6_9ZZZZ</name>
<feature type="transmembrane region" description="Helical" evidence="5">
    <location>
        <begin position="156"/>
        <end position="186"/>
    </location>
</feature>
<evidence type="ECO:0000256" key="5">
    <source>
        <dbReference type="SAM" id="Phobius"/>
    </source>
</evidence>
<feature type="transmembrane region" description="Helical" evidence="5">
    <location>
        <begin position="21"/>
        <end position="39"/>
    </location>
</feature>
<evidence type="ECO:0000256" key="3">
    <source>
        <dbReference type="ARBA" id="ARBA00022989"/>
    </source>
</evidence>
<dbReference type="PROSITE" id="PS01218">
    <property type="entry name" value="TATC"/>
    <property type="match status" value="1"/>
</dbReference>
<proteinExistence type="inferred from homology"/>
<comment type="subcellular location">
    <subcellularLocation>
        <location evidence="1">Membrane</location>
        <topology evidence="1">Multi-pass membrane protein</topology>
    </subcellularLocation>
</comment>
<dbReference type="AlphaFoldDB" id="A0A3B0R0F6"/>
<gene>
    <name evidence="6" type="ORF">MNBD_DELTA01-1148</name>
</gene>
<dbReference type="NCBIfam" id="TIGR00945">
    <property type="entry name" value="tatC"/>
    <property type="match status" value="1"/>
</dbReference>
<sequence>MEEVGKSSPLSGHLLELRKRLVRSVIAIVIAFVFTYGYSESLYALLLRPVLPALPDGQKFMAFSGLIEPFFVYLKVGLLGALVLASPVVIYQIWSFVAPALYDKERRLFMPVFSLSVLLFIIGVCFAYFVVFPVAFKYLLGYSGIALKPYLSMSLYFGFAAKLLIAFGVAFQLPLVIMVLSMVGLVTAKKMAGYWRYALICSV</sequence>
<dbReference type="InterPro" id="IPR002033">
    <property type="entry name" value="TatC"/>
</dbReference>
<reference evidence="6" key="1">
    <citation type="submission" date="2018-06" db="EMBL/GenBank/DDBJ databases">
        <authorList>
            <person name="Zhirakovskaya E."/>
        </authorList>
    </citation>
    <scope>NUCLEOTIDE SEQUENCE</scope>
</reference>
<dbReference type="EMBL" id="UOEA01000026">
    <property type="protein sequence ID" value="VAV82716.1"/>
    <property type="molecule type" value="Genomic_DNA"/>
</dbReference>
<dbReference type="PANTHER" id="PTHR30371">
    <property type="entry name" value="SEC-INDEPENDENT PROTEIN TRANSLOCASE PROTEIN TATC"/>
    <property type="match status" value="1"/>
</dbReference>
<dbReference type="GO" id="GO:0033281">
    <property type="term" value="C:TAT protein transport complex"/>
    <property type="evidence" value="ECO:0007669"/>
    <property type="project" value="TreeGrafter"/>
</dbReference>
<dbReference type="GO" id="GO:0065002">
    <property type="term" value="P:intracellular protein transmembrane transport"/>
    <property type="evidence" value="ECO:0007669"/>
    <property type="project" value="TreeGrafter"/>
</dbReference>
<organism evidence="6">
    <name type="scientific">hydrothermal vent metagenome</name>
    <dbReference type="NCBI Taxonomy" id="652676"/>
    <lineage>
        <taxon>unclassified sequences</taxon>
        <taxon>metagenomes</taxon>
        <taxon>ecological metagenomes</taxon>
    </lineage>
</organism>
<dbReference type="InterPro" id="IPR019820">
    <property type="entry name" value="Sec-indep_translocase_CS"/>
</dbReference>
<dbReference type="GO" id="GO:0009977">
    <property type="term" value="F:proton motive force dependent protein transmembrane transporter activity"/>
    <property type="evidence" value="ECO:0007669"/>
    <property type="project" value="TreeGrafter"/>
</dbReference>
<feature type="non-terminal residue" evidence="6">
    <location>
        <position position="203"/>
    </location>
</feature>
<evidence type="ECO:0000256" key="4">
    <source>
        <dbReference type="ARBA" id="ARBA00023136"/>
    </source>
</evidence>
<evidence type="ECO:0000256" key="1">
    <source>
        <dbReference type="ARBA" id="ARBA00004141"/>
    </source>
</evidence>
<keyword evidence="4 5" id="KW-0472">Membrane</keyword>
<dbReference type="PRINTS" id="PR01840">
    <property type="entry name" value="TATCFAMILY"/>
</dbReference>
<keyword evidence="2 5" id="KW-0812">Transmembrane</keyword>
<dbReference type="Pfam" id="PF00902">
    <property type="entry name" value="TatC"/>
    <property type="match status" value="1"/>
</dbReference>
<feature type="transmembrane region" description="Helical" evidence="5">
    <location>
        <begin position="70"/>
        <end position="91"/>
    </location>
</feature>
<dbReference type="GO" id="GO:0043953">
    <property type="term" value="P:protein transport by the Tat complex"/>
    <property type="evidence" value="ECO:0007669"/>
    <property type="project" value="TreeGrafter"/>
</dbReference>
<dbReference type="HAMAP" id="MF_00902">
    <property type="entry name" value="TatC"/>
    <property type="match status" value="1"/>
</dbReference>
<evidence type="ECO:0000256" key="2">
    <source>
        <dbReference type="ARBA" id="ARBA00022692"/>
    </source>
</evidence>